<dbReference type="PANTHER" id="PTHR12272:SF11">
    <property type="entry name" value="PAN2-PAN3 DEADENYLATION COMPLEX SUBUNIT PAN3"/>
    <property type="match status" value="1"/>
</dbReference>
<dbReference type="GO" id="GO:0000289">
    <property type="term" value="P:nuclear-transcribed mRNA poly(A) tail shortening"/>
    <property type="evidence" value="ECO:0007669"/>
    <property type="project" value="InterPro"/>
</dbReference>
<evidence type="ECO:0000256" key="2">
    <source>
        <dbReference type="ARBA" id="ARBA00022741"/>
    </source>
</evidence>
<dbReference type="GO" id="GO:0000932">
    <property type="term" value="C:P-body"/>
    <property type="evidence" value="ECO:0007669"/>
    <property type="project" value="TreeGrafter"/>
</dbReference>
<reference evidence="5" key="1">
    <citation type="journal article" date="2010" name="Science">
        <title>Plasticity of animal genome architecture unmasked by rapid evolution of a pelagic tunicate.</title>
        <authorList>
            <person name="Denoeud F."/>
            <person name="Henriet S."/>
            <person name="Mungpakdee S."/>
            <person name="Aury J.M."/>
            <person name="Da Silva C."/>
            <person name="Brinkmann H."/>
            <person name="Mikhaleva J."/>
            <person name="Olsen L.C."/>
            <person name="Jubin C."/>
            <person name="Canestro C."/>
            <person name="Bouquet J.M."/>
            <person name="Danks G."/>
            <person name="Poulain J."/>
            <person name="Campsteijn C."/>
            <person name="Adamski M."/>
            <person name="Cross I."/>
            <person name="Yadetie F."/>
            <person name="Muffato M."/>
            <person name="Louis A."/>
            <person name="Butcher S."/>
            <person name="Tsagkogeorga G."/>
            <person name="Konrad A."/>
            <person name="Singh S."/>
            <person name="Jensen M.F."/>
            <person name="Cong E.H."/>
            <person name="Eikeseth-Otteraa H."/>
            <person name="Noel B."/>
            <person name="Anthouard V."/>
            <person name="Porcel B.M."/>
            <person name="Kachouri-Lafond R."/>
            <person name="Nishino A."/>
            <person name="Ugolini M."/>
            <person name="Chourrout P."/>
            <person name="Nishida H."/>
            <person name="Aasland R."/>
            <person name="Huzurbazar S."/>
            <person name="Westhof E."/>
            <person name="Delsuc F."/>
            <person name="Lehrach H."/>
            <person name="Reinhardt R."/>
            <person name="Weissenbach J."/>
            <person name="Roy S.W."/>
            <person name="Artiguenave F."/>
            <person name="Postlethwait J.H."/>
            <person name="Manak J.R."/>
            <person name="Thompson E.M."/>
            <person name="Jaillon O."/>
            <person name="Du Pasquier L."/>
            <person name="Boudinot P."/>
            <person name="Liberles D.A."/>
            <person name="Volff J.N."/>
            <person name="Philippe H."/>
            <person name="Lenhard B."/>
            <person name="Roest Crollius H."/>
            <person name="Wincker P."/>
            <person name="Chourrout D."/>
        </authorList>
    </citation>
    <scope>NUCLEOTIDE SEQUENCE [LARGE SCALE GENOMIC DNA]</scope>
</reference>
<keyword evidence="3" id="KW-0067">ATP-binding</keyword>
<accession>E4XYF1</accession>
<keyword evidence="6" id="KW-1185">Reference proteome</keyword>
<evidence type="ECO:0000259" key="4">
    <source>
        <dbReference type="Pfam" id="PF18101"/>
    </source>
</evidence>
<dbReference type="Pfam" id="PF18101">
    <property type="entry name" value="Pan3_CK"/>
    <property type="match status" value="1"/>
</dbReference>
<evidence type="ECO:0000313" key="6">
    <source>
        <dbReference type="Proteomes" id="UP000001307"/>
    </source>
</evidence>
<feature type="non-terminal residue" evidence="5">
    <location>
        <position position="1"/>
    </location>
</feature>
<gene>
    <name evidence="5" type="ORF">GSOID_T00009728001</name>
</gene>
<dbReference type="AlphaFoldDB" id="E4XYF1"/>
<evidence type="ECO:0000256" key="1">
    <source>
        <dbReference type="ARBA" id="ARBA00004496"/>
    </source>
</evidence>
<dbReference type="InParanoid" id="E4XYF1"/>
<evidence type="ECO:0000256" key="3">
    <source>
        <dbReference type="ARBA" id="ARBA00022840"/>
    </source>
</evidence>
<dbReference type="InterPro" id="IPR030844">
    <property type="entry name" value="PAN3"/>
</dbReference>
<dbReference type="GO" id="GO:0008143">
    <property type="term" value="F:poly(A) binding"/>
    <property type="evidence" value="ECO:0007669"/>
    <property type="project" value="TreeGrafter"/>
</dbReference>
<protein>
    <recommendedName>
        <fullName evidence="4">Pan3 C-terminal knob domain-containing protein</fullName>
    </recommendedName>
</protein>
<sequence length="142" mass="15984">ELENGRLFRLISKMSMVQCQPPAGAVLGQEQSWSESGERRLVRLFRNYLFRQRTDQGNPFLSISHVISSLNKLDVGSDEKIILNSNDDRTVILATYNDIKSAINKPLACLFNNFSPWSAKPETASNIHLLFINPALFSNACL</sequence>
<dbReference type="Gene3D" id="1.20.5.5160">
    <property type="match status" value="1"/>
</dbReference>
<dbReference type="GO" id="GO:0005524">
    <property type="term" value="F:ATP binding"/>
    <property type="evidence" value="ECO:0007669"/>
    <property type="project" value="UniProtKB-KW"/>
</dbReference>
<dbReference type="PANTHER" id="PTHR12272">
    <property type="entry name" value="DEADENYLATION COMPLEX SUBUNIT PAN3"/>
    <property type="match status" value="1"/>
</dbReference>
<name>E4XYF1_OIKDI</name>
<evidence type="ECO:0000313" key="5">
    <source>
        <dbReference type="EMBL" id="CBY14673.1"/>
    </source>
</evidence>
<proteinExistence type="predicted"/>
<dbReference type="GO" id="GO:0031251">
    <property type="term" value="C:PAN complex"/>
    <property type="evidence" value="ECO:0007669"/>
    <property type="project" value="InterPro"/>
</dbReference>
<dbReference type="EMBL" id="FN653323">
    <property type="protein sequence ID" value="CBY14673.1"/>
    <property type="molecule type" value="Genomic_DNA"/>
</dbReference>
<dbReference type="Proteomes" id="UP000001307">
    <property type="component" value="Unassembled WGS sequence"/>
</dbReference>
<dbReference type="InterPro" id="IPR041332">
    <property type="entry name" value="Pan3_CK"/>
</dbReference>
<keyword evidence="2" id="KW-0547">Nucleotide-binding</keyword>
<organism evidence="5">
    <name type="scientific">Oikopleura dioica</name>
    <name type="common">Tunicate</name>
    <dbReference type="NCBI Taxonomy" id="34765"/>
    <lineage>
        <taxon>Eukaryota</taxon>
        <taxon>Metazoa</taxon>
        <taxon>Chordata</taxon>
        <taxon>Tunicata</taxon>
        <taxon>Appendicularia</taxon>
        <taxon>Copelata</taxon>
        <taxon>Oikopleuridae</taxon>
        <taxon>Oikopleura</taxon>
    </lineage>
</organism>
<comment type="subcellular location">
    <subcellularLocation>
        <location evidence="1">Cytoplasm</location>
    </subcellularLocation>
</comment>
<dbReference type="Gene3D" id="1.10.287.3700">
    <property type="match status" value="1"/>
</dbReference>
<dbReference type="OrthoDB" id="204958at2759"/>
<feature type="domain" description="Pan3 C-terminal knob" evidence="4">
    <location>
        <begin position="1"/>
        <end position="105"/>
    </location>
</feature>